<keyword evidence="4" id="KW-1185">Reference proteome</keyword>
<comment type="caution">
    <text evidence="3">The sequence shown here is derived from an EMBL/GenBank/DDBJ whole genome shotgun (WGS) entry which is preliminary data.</text>
</comment>
<dbReference type="Pfam" id="PF06051">
    <property type="entry name" value="DUF928"/>
    <property type="match status" value="1"/>
</dbReference>
<dbReference type="OrthoDB" id="532838at2"/>
<dbReference type="Proteomes" id="UP000271624">
    <property type="component" value="Unassembled WGS sequence"/>
</dbReference>
<feature type="chain" id="PRO_5018598657" description="DUF928 domain-containing protein" evidence="2">
    <location>
        <begin position="25"/>
        <end position="239"/>
    </location>
</feature>
<evidence type="ECO:0000313" key="4">
    <source>
        <dbReference type="Proteomes" id="UP000271624"/>
    </source>
</evidence>
<feature type="compositionally biased region" description="Low complexity" evidence="1">
    <location>
        <begin position="36"/>
        <end position="48"/>
    </location>
</feature>
<evidence type="ECO:0008006" key="5">
    <source>
        <dbReference type="Google" id="ProtNLM"/>
    </source>
</evidence>
<dbReference type="EMBL" id="RSCL01000056">
    <property type="protein sequence ID" value="RUS93631.1"/>
    <property type="molecule type" value="Genomic_DNA"/>
</dbReference>
<evidence type="ECO:0000256" key="1">
    <source>
        <dbReference type="SAM" id="MobiDB-lite"/>
    </source>
</evidence>
<protein>
    <recommendedName>
        <fullName evidence="5">DUF928 domain-containing protein</fullName>
    </recommendedName>
</protein>
<evidence type="ECO:0000256" key="2">
    <source>
        <dbReference type="SAM" id="SignalP"/>
    </source>
</evidence>
<dbReference type="InterPro" id="IPR010328">
    <property type="entry name" value="DUF928"/>
</dbReference>
<sequence>MATLLSIVSLGTSLSTAIPLTVLANTKKPPPDQAPTSGRSSGSRGCGTTVASNSGLALILLSPTDSPAKTVLTRPTFAWFVRDNASVPMEFRLYERENNSYKLVKEIKGNTFKSTSGITVLTLALSAPSLEVGKQYRWQVALVCDSNRPSGNLFASSDIQVAPIQPSLKSQLERVRDNLGQAKLYAQENLLFDALGIVLKYPGNETQFKDFRLSLFNNITAHNPELQVLYNSTIRSVER</sequence>
<accession>A0A3S1C1K7</accession>
<name>A0A3S1C1K7_9CYAN</name>
<gene>
    <name evidence="3" type="ORF">DSM106972_095720</name>
</gene>
<dbReference type="AlphaFoldDB" id="A0A3S1C1K7"/>
<organism evidence="3 4">
    <name type="scientific">Dulcicalothrix desertica PCC 7102</name>
    <dbReference type="NCBI Taxonomy" id="232991"/>
    <lineage>
        <taxon>Bacteria</taxon>
        <taxon>Bacillati</taxon>
        <taxon>Cyanobacteriota</taxon>
        <taxon>Cyanophyceae</taxon>
        <taxon>Nostocales</taxon>
        <taxon>Calotrichaceae</taxon>
        <taxon>Dulcicalothrix</taxon>
    </lineage>
</organism>
<proteinExistence type="predicted"/>
<reference evidence="3" key="1">
    <citation type="submission" date="2018-12" db="EMBL/GenBank/DDBJ databases">
        <authorList>
            <person name="Will S."/>
            <person name="Neumann-Schaal M."/>
            <person name="Henke P."/>
        </authorList>
    </citation>
    <scope>NUCLEOTIDE SEQUENCE</scope>
    <source>
        <strain evidence="3">PCC 7102</strain>
    </source>
</reference>
<reference evidence="3" key="2">
    <citation type="journal article" date="2019" name="Genome Biol. Evol.">
        <title>Day and night: Metabolic profiles and evolutionary relationships of six axenic non-marine cyanobacteria.</title>
        <authorList>
            <person name="Will S.E."/>
            <person name="Henke P."/>
            <person name="Boedeker C."/>
            <person name="Huang S."/>
            <person name="Brinkmann H."/>
            <person name="Rohde M."/>
            <person name="Jarek M."/>
            <person name="Friedl T."/>
            <person name="Seufert S."/>
            <person name="Schumacher M."/>
            <person name="Overmann J."/>
            <person name="Neumann-Schaal M."/>
            <person name="Petersen J."/>
        </authorList>
    </citation>
    <scope>NUCLEOTIDE SEQUENCE [LARGE SCALE GENOMIC DNA]</scope>
    <source>
        <strain evidence="3">PCC 7102</strain>
    </source>
</reference>
<feature type="signal peptide" evidence="2">
    <location>
        <begin position="1"/>
        <end position="24"/>
    </location>
</feature>
<keyword evidence="2" id="KW-0732">Signal</keyword>
<feature type="region of interest" description="Disordered" evidence="1">
    <location>
        <begin position="24"/>
        <end position="48"/>
    </location>
</feature>
<evidence type="ECO:0000313" key="3">
    <source>
        <dbReference type="EMBL" id="RUS93631.1"/>
    </source>
</evidence>